<dbReference type="EMBL" id="FXUG01000008">
    <property type="protein sequence ID" value="SMP64480.1"/>
    <property type="molecule type" value="Genomic_DNA"/>
</dbReference>
<dbReference type="Proteomes" id="UP001158067">
    <property type="component" value="Unassembled WGS sequence"/>
</dbReference>
<keyword evidence="2" id="KW-1185">Reference proteome</keyword>
<accession>A0ABY1Q9L5</accession>
<evidence type="ECO:0000313" key="2">
    <source>
        <dbReference type="Proteomes" id="UP001158067"/>
    </source>
</evidence>
<proteinExistence type="predicted"/>
<gene>
    <name evidence="1" type="ORF">SAMN06265222_108226</name>
</gene>
<name>A0ABY1Q9L5_9BACT</name>
<protein>
    <submittedName>
        <fullName evidence="1">Uncharacterized protein</fullName>
    </submittedName>
</protein>
<reference evidence="1 2" key="1">
    <citation type="submission" date="2017-05" db="EMBL/GenBank/DDBJ databases">
        <authorList>
            <person name="Varghese N."/>
            <person name="Submissions S."/>
        </authorList>
    </citation>
    <scope>NUCLEOTIDE SEQUENCE [LARGE SCALE GENOMIC DNA]</scope>
    <source>
        <strain evidence="1 2">DSM 25457</strain>
    </source>
</reference>
<sequence>MSALRKLILAAAGSYAVSPLHERLSVINENSIGDTSEW</sequence>
<organism evidence="1 2">
    <name type="scientific">Neorhodopirellula lusitana</name>
    <dbReference type="NCBI Taxonomy" id="445327"/>
    <lineage>
        <taxon>Bacteria</taxon>
        <taxon>Pseudomonadati</taxon>
        <taxon>Planctomycetota</taxon>
        <taxon>Planctomycetia</taxon>
        <taxon>Pirellulales</taxon>
        <taxon>Pirellulaceae</taxon>
        <taxon>Neorhodopirellula</taxon>
    </lineage>
</organism>
<comment type="caution">
    <text evidence="1">The sequence shown here is derived from an EMBL/GenBank/DDBJ whole genome shotgun (WGS) entry which is preliminary data.</text>
</comment>
<evidence type="ECO:0000313" key="1">
    <source>
        <dbReference type="EMBL" id="SMP64480.1"/>
    </source>
</evidence>